<keyword evidence="1" id="KW-0805">Transcription regulation</keyword>
<dbReference type="GO" id="GO:0043565">
    <property type="term" value="F:sequence-specific DNA binding"/>
    <property type="evidence" value="ECO:0007669"/>
    <property type="project" value="InterPro"/>
</dbReference>
<dbReference type="EMBL" id="FNHB01000005">
    <property type="protein sequence ID" value="SDM56377.1"/>
    <property type="molecule type" value="Genomic_DNA"/>
</dbReference>
<dbReference type="PANTHER" id="PTHR43280">
    <property type="entry name" value="ARAC-FAMILY TRANSCRIPTIONAL REGULATOR"/>
    <property type="match status" value="1"/>
</dbReference>
<evidence type="ECO:0000313" key="6">
    <source>
        <dbReference type="Proteomes" id="UP000214880"/>
    </source>
</evidence>
<dbReference type="InterPro" id="IPR018060">
    <property type="entry name" value="HTH_AraC"/>
</dbReference>
<reference evidence="5 6" key="1">
    <citation type="submission" date="2016-10" db="EMBL/GenBank/DDBJ databases">
        <authorList>
            <person name="de Groot N.N."/>
        </authorList>
    </citation>
    <scope>NUCLEOTIDE SEQUENCE [LARGE SCALE GENOMIC DNA]</scope>
    <source>
        <strain evidence="5 6">DSM 1736</strain>
    </source>
</reference>
<sequence>MTTNAAALCERRIYSLRPCSHVHAYAQLLLPITGSLTVNINSHLVAADETTILFIPPHYEHSFFANSQNEFFVFDIPQYFLQPYFPQTTPAEINSALDQRWQAIRTLLACEVRENPVDSQPIQHLLRYAMLLLTRDAGPASIRYIHENYHNRLTVAQLAALEHYHPSHYHQWFQKTTGTTPRLYIQRLRVNKAKELLIATGYSLHYIACQVGYGHQSTLTKAFVELEGVTPLHFRTGSRK</sequence>
<dbReference type="Gene3D" id="2.60.120.10">
    <property type="entry name" value="Jelly Rolls"/>
    <property type="match status" value="1"/>
</dbReference>
<dbReference type="RefSeq" id="WP_173813080.1">
    <property type="nucleotide sequence ID" value="NZ_FNHB01000005.1"/>
</dbReference>
<keyword evidence="3" id="KW-0804">Transcription</keyword>
<organism evidence="5 6">
    <name type="scientific">Dendrosporobacter quercicolus</name>
    <dbReference type="NCBI Taxonomy" id="146817"/>
    <lineage>
        <taxon>Bacteria</taxon>
        <taxon>Bacillati</taxon>
        <taxon>Bacillota</taxon>
        <taxon>Negativicutes</taxon>
        <taxon>Selenomonadales</taxon>
        <taxon>Sporomusaceae</taxon>
        <taxon>Dendrosporobacter</taxon>
    </lineage>
</organism>
<evidence type="ECO:0000259" key="4">
    <source>
        <dbReference type="PROSITE" id="PS01124"/>
    </source>
</evidence>
<dbReference type="STRING" id="146817.SAMN04488502_105233"/>
<gene>
    <name evidence="5" type="ORF">SAMN04488502_105233</name>
</gene>
<dbReference type="PROSITE" id="PS01124">
    <property type="entry name" value="HTH_ARAC_FAMILY_2"/>
    <property type="match status" value="1"/>
</dbReference>
<name>A0A1G9U8Q7_9FIRM</name>
<dbReference type="InterPro" id="IPR018062">
    <property type="entry name" value="HTH_AraC-typ_CS"/>
</dbReference>
<proteinExistence type="predicted"/>
<evidence type="ECO:0000256" key="2">
    <source>
        <dbReference type="ARBA" id="ARBA00023125"/>
    </source>
</evidence>
<evidence type="ECO:0000313" key="5">
    <source>
        <dbReference type="EMBL" id="SDM56377.1"/>
    </source>
</evidence>
<dbReference type="Proteomes" id="UP000214880">
    <property type="component" value="Unassembled WGS sequence"/>
</dbReference>
<dbReference type="GO" id="GO:0003700">
    <property type="term" value="F:DNA-binding transcription factor activity"/>
    <property type="evidence" value="ECO:0007669"/>
    <property type="project" value="InterPro"/>
</dbReference>
<dbReference type="SMART" id="SM00342">
    <property type="entry name" value="HTH_ARAC"/>
    <property type="match status" value="1"/>
</dbReference>
<keyword evidence="2" id="KW-0238">DNA-binding</keyword>
<dbReference type="Gene3D" id="1.10.10.60">
    <property type="entry name" value="Homeodomain-like"/>
    <property type="match status" value="2"/>
</dbReference>
<dbReference type="PANTHER" id="PTHR43280:SF26">
    <property type="entry name" value="ARAC-FAMILY TRANSCRIPTIONAL REGULATOR"/>
    <property type="match status" value="1"/>
</dbReference>
<dbReference type="InterPro" id="IPR011051">
    <property type="entry name" value="RmlC_Cupin_sf"/>
</dbReference>
<dbReference type="InterPro" id="IPR014710">
    <property type="entry name" value="RmlC-like_jellyroll"/>
</dbReference>
<dbReference type="Pfam" id="PF12833">
    <property type="entry name" value="HTH_18"/>
    <property type="match status" value="1"/>
</dbReference>
<evidence type="ECO:0000256" key="1">
    <source>
        <dbReference type="ARBA" id="ARBA00023015"/>
    </source>
</evidence>
<dbReference type="PROSITE" id="PS00041">
    <property type="entry name" value="HTH_ARAC_FAMILY_1"/>
    <property type="match status" value="1"/>
</dbReference>
<evidence type="ECO:0000256" key="3">
    <source>
        <dbReference type="ARBA" id="ARBA00023163"/>
    </source>
</evidence>
<keyword evidence="6" id="KW-1185">Reference proteome</keyword>
<feature type="domain" description="HTH araC/xylS-type" evidence="4">
    <location>
        <begin position="139"/>
        <end position="237"/>
    </location>
</feature>
<protein>
    <submittedName>
        <fullName evidence="5">Transcriptional regulator, AraC family</fullName>
    </submittedName>
</protein>
<accession>A0A1G9U8Q7</accession>
<dbReference type="SUPFAM" id="SSF51182">
    <property type="entry name" value="RmlC-like cupins"/>
    <property type="match status" value="1"/>
</dbReference>
<dbReference type="AlphaFoldDB" id="A0A1G9U8Q7"/>
<dbReference type="SUPFAM" id="SSF46689">
    <property type="entry name" value="Homeodomain-like"/>
    <property type="match status" value="2"/>
</dbReference>
<dbReference type="InterPro" id="IPR009057">
    <property type="entry name" value="Homeodomain-like_sf"/>
</dbReference>